<accession>A0ABU3IJ91</accession>
<organism evidence="1 2">
    <name type="scientific">Staphylococcus haemolyticus</name>
    <dbReference type="NCBI Taxonomy" id="1283"/>
    <lineage>
        <taxon>Bacteria</taxon>
        <taxon>Bacillati</taxon>
        <taxon>Bacillota</taxon>
        <taxon>Bacilli</taxon>
        <taxon>Bacillales</taxon>
        <taxon>Staphylococcaceae</taxon>
        <taxon>Staphylococcus</taxon>
    </lineage>
</organism>
<reference evidence="1 2" key="1">
    <citation type="submission" date="2023-08" db="EMBL/GenBank/DDBJ databases">
        <title>Genomic surveillance of Staphylococcus haemolyticus neonatal outbreak in southern France.</title>
        <authorList>
            <person name="Magnan C."/>
            <person name="Morsli M."/>
            <person name="Thiery B."/>
            <person name="Salipante F."/>
            <person name="Attar J."/>
            <person name="Massimo D.M."/>
            <person name="Ory J."/>
            <person name="Pantel A."/>
            <person name="Lavigne J.-P."/>
        </authorList>
    </citation>
    <scope>NUCLEOTIDE SEQUENCE [LARGE SCALE GENOMIC DNA]</scope>
    <source>
        <strain evidence="1 2">NSH026</strain>
    </source>
</reference>
<gene>
    <name evidence="1" type="ORF">RO950_05515</name>
</gene>
<name>A0ABU3IJ91_STAHA</name>
<comment type="caution">
    <text evidence="1">The sequence shown here is derived from an EMBL/GenBank/DDBJ whole genome shotgun (WGS) entry which is preliminary data.</text>
</comment>
<dbReference type="EMBL" id="JAVSOO010000011">
    <property type="protein sequence ID" value="MDT4286474.1"/>
    <property type="molecule type" value="Genomic_DNA"/>
</dbReference>
<evidence type="ECO:0008006" key="3">
    <source>
        <dbReference type="Google" id="ProtNLM"/>
    </source>
</evidence>
<evidence type="ECO:0000313" key="2">
    <source>
        <dbReference type="Proteomes" id="UP001269271"/>
    </source>
</evidence>
<dbReference type="Proteomes" id="UP001269271">
    <property type="component" value="Unassembled WGS sequence"/>
</dbReference>
<evidence type="ECO:0000313" key="1">
    <source>
        <dbReference type="EMBL" id="MDT4286474.1"/>
    </source>
</evidence>
<sequence>MKAFIKYSSGDESIVENFQYLLMSSNSGNTKVSKEDVSSKVFSSGKRYTFVGDRTVSTVSAGISYIEFID</sequence>
<proteinExistence type="predicted"/>
<protein>
    <recommendedName>
        <fullName evidence="3">TIR domain-containing protein</fullName>
    </recommendedName>
</protein>
<keyword evidence="2" id="KW-1185">Reference proteome</keyword>
<dbReference type="RefSeq" id="WP_011276644.1">
    <property type="nucleotide sequence ID" value="NZ_CAJUXL010000169.1"/>
</dbReference>